<accession>A0A804HM46</accession>
<dbReference type="EMBL" id="HG996469">
    <property type="protein sequence ID" value="CAG1842370.1"/>
    <property type="molecule type" value="Genomic_DNA"/>
</dbReference>
<protein>
    <submittedName>
        <fullName evidence="1">(wild Malaysian banana) hypothetical protein</fullName>
    </submittedName>
</protein>
<organism evidence="2 3">
    <name type="scientific">Musa acuminata subsp. malaccensis</name>
    <name type="common">Wild banana</name>
    <name type="synonym">Musa malaccensis</name>
    <dbReference type="NCBI Taxonomy" id="214687"/>
    <lineage>
        <taxon>Eukaryota</taxon>
        <taxon>Viridiplantae</taxon>
        <taxon>Streptophyta</taxon>
        <taxon>Embryophyta</taxon>
        <taxon>Tracheophyta</taxon>
        <taxon>Spermatophyta</taxon>
        <taxon>Magnoliopsida</taxon>
        <taxon>Liliopsida</taxon>
        <taxon>Zingiberales</taxon>
        <taxon>Musaceae</taxon>
        <taxon>Musa</taxon>
    </lineage>
</organism>
<evidence type="ECO:0000313" key="3">
    <source>
        <dbReference type="Proteomes" id="UP000012960"/>
    </source>
</evidence>
<dbReference type="EnsemblPlants" id="Ma00_t00960.1">
    <property type="protein sequence ID" value="Ma00_p00960.1"/>
    <property type="gene ID" value="Ma00_g00960"/>
</dbReference>
<evidence type="ECO:0000313" key="1">
    <source>
        <dbReference type="EMBL" id="CAG1842370.1"/>
    </source>
</evidence>
<reference evidence="1" key="1">
    <citation type="submission" date="2021-03" db="EMBL/GenBank/DDBJ databases">
        <authorList>
            <consortium name="Genoscope - CEA"/>
            <person name="William W."/>
        </authorList>
    </citation>
    <scope>NUCLEOTIDE SEQUENCE</scope>
    <source>
        <strain evidence="1">Doubled-haploid Pahang</strain>
    </source>
</reference>
<name>A0A804HM46_MUSAM</name>
<gene>
    <name evidence="1" type="ORF">GSMUA_121650.1</name>
</gene>
<dbReference type="Proteomes" id="UP000012960">
    <property type="component" value="Unplaced"/>
</dbReference>
<evidence type="ECO:0000313" key="2">
    <source>
        <dbReference type="EnsemblPlants" id="Ma00_p00960.1"/>
    </source>
</evidence>
<keyword evidence="3" id="KW-1185">Reference proteome</keyword>
<dbReference type="AlphaFoldDB" id="A0A804HM46"/>
<reference evidence="2" key="2">
    <citation type="submission" date="2021-05" db="UniProtKB">
        <authorList>
            <consortium name="EnsemblPlants"/>
        </authorList>
    </citation>
    <scope>IDENTIFICATION</scope>
    <source>
        <strain evidence="2">subsp. malaccensis</strain>
    </source>
</reference>
<dbReference type="Gramene" id="Ma00_t00960.1">
    <property type="protein sequence ID" value="Ma00_p00960.1"/>
    <property type="gene ID" value="Ma00_g00960"/>
</dbReference>
<sequence>MFYRTCSMIMVCYNHLFKKHHLVTPEICRKLKNSWNHGEEDDPMATYILVSVEDRWDFPEVPMVED</sequence>
<dbReference type="InParanoid" id="A0A804HM46"/>
<proteinExistence type="predicted"/>